<proteinExistence type="predicted"/>
<feature type="compositionally biased region" description="Basic residues" evidence="1">
    <location>
        <begin position="7"/>
        <end position="24"/>
    </location>
</feature>
<reference evidence="2" key="1">
    <citation type="submission" date="2021-05" db="EMBL/GenBank/DDBJ databases">
        <authorList>
            <person name="Arsene-Ploetze F."/>
        </authorList>
    </citation>
    <scope>NUCLEOTIDE SEQUENCE</scope>
    <source>
        <strain evidence="2">DSM 42138</strain>
    </source>
</reference>
<dbReference type="EMBL" id="CAJSLV010000066">
    <property type="protein sequence ID" value="CAG6395811.1"/>
    <property type="molecule type" value="Genomic_DNA"/>
</dbReference>
<name>A0A9W4GT04_9ACTN</name>
<dbReference type="Proteomes" id="UP001152519">
    <property type="component" value="Unassembled WGS sequence"/>
</dbReference>
<organism evidence="2 3">
    <name type="scientific">Actinacidiphila cocklensis</name>
    <dbReference type="NCBI Taxonomy" id="887465"/>
    <lineage>
        <taxon>Bacteria</taxon>
        <taxon>Bacillati</taxon>
        <taxon>Actinomycetota</taxon>
        <taxon>Actinomycetes</taxon>
        <taxon>Kitasatosporales</taxon>
        <taxon>Streptomycetaceae</taxon>
        <taxon>Actinacidiphila</taxon>
    </lineage>
</organism>
<gene>
    <name evidence="2" type="ORF">SCOCK_360052</name>
</gene>
<dbReference type="AlphaFoldDB" id="A0A9W4GT04"/>
<accession>A0A9W4GT04</accession>
<feature type="region of interest" description="Disordered" evidence="1">
    <location>
        <begin position="1"/>
        <end position="47"/>
    </location>
</feature>
<evidence type="ECO:0000256" key="1">
    <source>
        <dbReference type="SAM" id="MobiDB-lite"/>
    </source>
</evidence>
<protein>
    <submittedName>
        <fullName evidence="2">Uncharacterized protein</fullName>
    </submittedName>
</protein>
<sequence length="47" mass="5293">MLERLRVLSRHRGPKCFLPHRRRPPANPGRFPDVAGRHDGAPGGTRP</sequence>
<keyword evidence="3" id="KW-1185">Reference proteome</keyword>
<evidence type="ECO:0000313" key="2">
    <source>
        <dbReference type="EMBL" id="CAG6395811.1"/>
    </source>
</evidence>
<comment type="caution">
    <text evidence="2">The sequence shown here is derived from an EMBL/GenBank/DDBJ whole genome shotgun (WGS) entry which is preliminary data.</text>
</comment>
<evidence type="ECO:0000313" key="3">
    <source>
        <dbReference type="Proteomes" id="UP001152519"/>
    </source>
</evidence>